<keyword evidence="3" id="KW-1185">Reference proteome</keyword>
<dbReference type="Proteomes" id="UP001295794">
    <property type="component" value="Unassembled WGS sequence"/>
</dbReference>
<evidence type="ECO:0000313" key="3">
    <source>
        <dbReference type="Proteomes" id="UP001295794"/>
    </source>
</evidence>
<proteinExistence type="predicted"/>
<dbReference type="SMART" id="SM00256">
    <property type="entry name" value="FBOX"/>
    <property type="match status" value="1"/>
</dbReference>
<evidence type="ECO:0000313" key="2">
    <source>
        <dbReference type="EMBL" id="CAK5273814.1"/>
    </source>
</evidence>
<dbReference type="InterPro" id="IPR001810">
    <property type="entry name" value="F-box_dom"/>
</dbReference>
<dbReference type="AlphaFoldDB" id="A0AAD2HFC7"/>
<dbReference type="Pfam" id="PF12937">
    <property type="entry name" value="F-box-like"/>
    <property type="match status" value="1"/>
</dbReference>
<evidence type="ECO:0000259" key="1">
    <source>
        <dbReference type="PROSITE" id="PS50181"/>
    </source>
</evidence>
<protein>
    <recommendedName>
        <fullName evidence="1">F-box domain-containing protein</fullName>
    </recommendedName>
</protein>
<feature type="domain" description="F-box" evidence="1">
    <location>
        <begin position="1"/>
        <end position="46"/>
    </location>
</feature>
<dbReference type="EMBL" id="CAVNYO010000399">
    <property type="protein sequence ID" value="CAK5273814.1"/>
    <property type="molecule type" value="Genomic_DNA"/>
</dbReference>
<organism evidence="2 3">
    <name type="scientific">Mycena citricolor</name>
    <dbReference type="NCBI Taxonomy" id="2018698"/>
    <lineage>
        <taxon>Eukaryota</taxon>
        <taxon>Fungi</taxon>
        <taxon>Dikarya</taxon>
        <taxon>Basidiomycota</taxon>
        <taxon>Agaricomycotina</taxon>
        <taxon>Agaricomycetes</taxon>
        <taxon>Agaricomycetidae</taxon>
        <taxon>Agaricales</taxon>
        <taxon>Marasmiineae</taxon>
        <taxon>Mycenaceae</taxon>
        <taxon>Mycena</taxon>
    </lineage>
</organism>
<dbReference type="InterPro" id="IPR036047">
    <property type="entry name" value="F-box-like_dom_sf"/>
</dbReference>
<gene>
    <name evidence="2" type="ORF">MYCIT1_LOCUS20540</name>
</gene>
<comment type="caution">
    <text evidence="2">The sequence shown here is derived from an EMBL/GenBank/DDBJ whole genome shotgun (WGS) entry which is preliminary data.</text>
</comment>
<dbReference type="PROSITE" id="PS50181">
    <property type="entry name" value="FBOX"/>
    <property type="match status" value="1"/>
</dbReference>
<accession>A0AAD2HFC7</accession>
<name>A0AAD2HFC7_9AGAR</name>
<dbReference type="Gene3D" id="1.20.1280.50">
    <property type="match status" value="1"/>
</dbReference>
<reference evidence="2" key="1">
    <citation type="submission" date="2023-11" db="EMBL/GenBank/DDBJ databases">
        <authorList>
            <person name="De Vega J J."/>
            <person name="De Vega J J."/>
        </authorList>
    </citation>
    <scope>NUCLEOTIDE SEQUENCE</scope>
</reference>
<sequence length="459" mass="51716">MVVPTLPIDVLLVVLRYLHVPEILQLRQTCKDFRAITQTRSLWFSLLQNEIVRKRIPIPGLKRRGLEDLPAEELERLFFNSLRLHRNWTSRAPVALHSSAFTVTDDPRAQVVSLTFLPGMGGRWLISLALTPKPQGRLFSLQCWSLSEHPNCVAQRTFTDLRGLRINTDPGHPGMLAVGSSLGIEILSVDFAAEDPELGFALVQVLDQVTESPFAFTGSTLLTRFGDNQLHLRTLENPYFVVELSNPAYVQQSECLDALLCDGYALVTRTETLEIYLLSSFRAQESGDRILEPISSHVWQWKLDSASMVFRAGPASHWPRPVDLLVRFSSLFPWPVNALHHYHLDSPRLLPTAYVAQPTLTRTLASPVRLFARFDMCLGPFGTALWMDSHTEDYFDHAIEGQRLAGTLISHHVTEGYSGTCAVFHAQEHDTWVRIGMLEEEGKIALATTSAEVKVYEYC</sequence>
<dbReference type="SUPFAM" id="SSF81383">
    <property type="entry name" value="F-box domain"/>
    <property type="match status" value="1"/>
</dbReference>